<evidence type="ECO:0000313" key="1">
    <source>
        <dbReference type="EMBL" id="KAL1117091.1"/>
    </source>
</evidence>
<proteinExistence type="predicted"/>
<gene>
    <name evidence="1" type="ORF">AAG570_004419</name>
</gene>
<evidence type="ECO:0000313" key="2">
    <source>
        <dbReference type="Proteomes" id="UP001558652"/>
    </source>
</evidence>
<organism evidence="1 2">
    <name type="scientific">Ranatra chinensis</name>
    <dbReference type="NCBI Taxonomy" id="642074"/>
    <lineage>
        <taxon>Eukaryota</taxon>
        <taxon>Metazoa</taxon>
        <taxon>Ecdysozoa</taxon>
        <taxon>Arthropoda</taxon>
        <taxon>Hexapoda</taxon>
        <taxon>Insecta</taxon>
        <taxon>Pterygota</taxon>
        <taxon>Neoptera</taxon>
        <taxon>Paraneoptera</taxon>
        <taxon>Hemiptera</taxon>
        <taxon>Heteroptera</taxon>
        <taxon>Panheteroptera</taxon>
        <taxon>Nepomorpha</taxon>
        <taxon>Nepidae</taxon>
        <taxon>Ranatrinae</taxon>
        <taxon>Ranatra</taxon>
    </lineage>
</organism>
<dbReference type="AlphaFoldDB" id="A0ABD0Y0U2"/>
<reference evidence="1 2" key="1">
    <citation type="submission" date="2024-07" db="EMBL/GenBank/DDBJ databases">
        <title>Chromosome-level genome assembly of the water stick insect Ranatra chinensis (Heteroptera: Nepidae).</title>
        <authorList>
            <person name="Liu X."/>
        </authorList>
    </citation>
    <scope>NUCLEOTIDE SEQUENCE [LARGE SCALE GENOMIC DNA]</scope>
    <source>
        <strain evidence="1">Cailab_2021Rc</strain>
        <tissue evidence="1">Muscle</tissue>
    </source>
</reference>
<accession>A0ABD0Y0U2</accession>
<comment type="caution">
    <text evidence="1">The sequence shown here is derived from an EMBL/GenBank/DDBJ whole genome shotgun (WGS) entry which is preliminary data.</text>
</comment>
<dbReference type="EMBL" id="JBFDAA010000016">
    <property type="protein sequence ID" value="KAL1117091.1"/>
    <property type="molecule type" value="Genomic_DNA"/>
</dbReference>
<protein>
    <submittedName>
        <fullName evidence="1">Uncharacterized protein</fullName>
    </submittedName>
</protein>
<sequence>MGLYDAEEFPWLRTAAAQNALVSLVERQGHSALISELVTHDATIEQTLNGVFRAFLDMVDLQHATVQEVIPLFTPEDFKTRKWEHVTTMPVITEESATETITEATQVHIQGSYIAYYECPCDPLSLHVPLVLKYLVFPFFFIPQQHY</sequence>
<keyword evidence="2" id="KW-1185">Reference proteome</keyword>
<dbReference type="Proteomes" id="UP001558652">
    <property type="component" value="Unassembled WGS sequence"/>
</dbReference>
<name>A0ABD0Y0U2_9HEMI</name>